<dbReference type="GO" id="GO:0004252">
    <property type="term" value="F:serine-type endopeptidase activity"/>
    <property type="evidence" value="ECO:0007669"/>
    <property type="project" value="TreeGrafter"/>
</dbReference>
<dbReference type="InterPro" id="IPR029058">
    <property type="entry name" value="AB_hydrolase_fold"/>
</dbReference>
<dbReference type="Proteomes" id="UP000318509">
    <property type="component" value="Unassembled WGS sequence"/>
</dbReference>
<reference evidence="3 4" key="1">
    <citation type="journal article" date="2019" name="Nat. Microbiol.">
        <title>Mediterranean grassland soil C-N compound turnover is dependent on rainfall and depth, and is mediated by genomically divergent microorganisms.</title>
        <authorList>
            <person name="Diamond S."/>
            <person name="Andeer P.F."/>
            <person name="Li Z."/>
            <person name="Crits-Christoph A."/>
            <person name="Burstein D."/>
            <person name="Anantharaman K."/>
            <person name="Lane K.R."/>
            <person name="Thomas B.C."/>
            <person name="Pan C."/>
            <person name="Northen T.R."/>
            <person name="Banfield J.F."/>
        </authorList>
    </citation>
    <scope>NUCLEOTIDE SEQUENCE [LARGE SCALE GENOMIC DNA]</scope>
    <source>
        <strain evidence="3">NP_3</strain>
    </source>
</reference>
<evidence type="ECO:0000259" key="2">
    <source>
        <dbReference type="Pfam" id="PF00326"/>
    </source>
</evidence>
<dbReference type="AlphaFoldDB" id="A0A537JTB9"/>
<dbReference type="InterPro" id="IPR001375">
    <property type="entry name" value="Peptidase_S9_cat"/>
</dbReference>
<dbReference type="PANTHER" id="PTHR42776">
    <property type="entry name" value="SERINE PEPTIDASE S9 FAMILY MEMBER"/>
    <property type="match status" value="1"/>
</dbReference>
<keyword evidence="1" id="KW-0378">Hydrolase</keyword>
<evidence type="ECO:0000313" key="3">
    <source>
        <dbReference type="EMBL" id="TMI86777.1"/>
    </source>
</evidence>
<dbReference type="PANTHER" id="PTHR42776:SF27">
    <property type="entry name" value="DIPEPTIDYL PEPTIDASE FAMILY MEMBER 6"/>
    <property type="match status" value="1"/>
</dbReference>
<organism evidence="3 4">
    <name type="scientific">Candidatus Segetimicrobium genomatis</name>
    <dbReference type="NCBI Taxonomy" id="2569760"/>
    <lineage>
        <taxon>Bacteria</taxon>
        <taxon>Bacillati</taxon>
        <taxon>Candidatus Sysuimicrobiota</taxon>
        <taxon>Candidatus Sysuimicrobiia</taxon>
        <taxon>Candidatus Sysuimicrobiales</taxon>
        <taxon>Candidatus Segetimicrobiaceae</taxon>
        <taxon>Candidatus Segetimicrobium</taxon>
    </lineage>
</organism>
<name>A0A537JTB9_9BACT</name>
<dbReference type="SUPFAM" id="SSF82171">
    <property type="entry name" value="DPP6 N-terminal domain-like"/>
    <property type="match status" value="1"/>
</dbReference>
<proteinExistence type="predicted"/>
<gene>
    <name evidence="3" type="ORF">E6H00_17490</name>
</gene>
<dbReference type="EMBL" id="VBAK01000182">
    <property type="protein sequence ID" value="TMI86777.1"/>
    <property type="molecule type" value="Genomic_DNA"/>
</dbReference>
<feature type="domain" description="Peptidase S9 prolyl oligopeptidase catalytic" evidence="2">
    <location>
        <begin position="436"/>
        <end position="653"/>
    </location>
</feature>
<sequence length="653" mass="70552">MSTSRPTSFRWLALLVSGVIGSLSSVSLAGAPTADVFGTLPAQTDAVLSPDGHWLAWMNQQDVKPHIVIFDVNAHKVQRVAALPEQTKLRALRWNDSETLLATLSETAETKSATRVSREYFLTAALDATGQGALLLPTSNGRAVGARAAMAARIIRTGTTKPHSVMMSSRIASHSGADCLLQVDTTSGKAEIIKFGNEHTVAWGVDRNGEPIAREDWDYLKQAYRVYALKGDSVREILRRDDSSPPDVVGVLPDDTALVLLASNGRPHQAAWAVPLDGSPLKLLAEDPEADITAAYTDPYTGAIVGLYESGLKTNVHWLDPAAEHRQEVLQRAFPNRQVEVYGWTTDGSKTLARVESPNSPPIYYLVDFKTHRADIAAEEYPGLAGVTLGELKEITYKSRDGTPIPAYLTLPADKTTGRGPLIVLPHGGPNDRDYPTFNWIVQFLASRGYAVLQPQFRGSTGFGDAFREAGYRQWGGLMQDDVTDGVQAMIEQGIADPRRVCIAGISYGGYAALAGAAFTPKVYACAVSVNGISDLRALLEERVPMSEPGLSRVISASMSTWKERIGSPNDSALDKKSPINSIVSITAPVLIAYGKGDSVVPNVQSERMAQALTAAGKRVVVVKLAAEDHWLSRTGTRVQMLKALETFLHENL</sequence>
<dbReference type="Pfam" id="PF00326">
    <property type="entry name" value="Peptidase_S9"/>
    <property type="match status" value="1"/>
</dbReference>
<dbReference type="SUPFAM" id="SSF53474">
    <property type="entry name" value="alpha/beta-Hydrolases"/>
    <property type="match status" value="1"/>
</dbReference>
<dbReference type="Gene3D" id="3.40.50.1820">
    <property type="entry name" value="alpha/beta hydrolase"/>
    <property type="match status" value="1"/>
</dbReference>
<accession>A0A537JTB9</accession>
<evidence type="ECO:0000256" key="1">
    <source>
        <dbReference type="ARBA" id="ARBA00022801"/>
    </source>
</evidence>
<evidence type="ECO:0000313" key="4">
    <source>
        <dbReference type="Proteomes" id="UP000318509"/>
    </source>
</evidence>
<protein>
    <submittedName>
        <fullName evidence="3">S9 family peptidase</fullName>
    </submittedName>
</protein>
<dbReference type="GO" id="GO:0006508">
    <property type="term" value="P:proteolysis"/>
    <property type="evidence" value="ECO:0007669"/>
    <property type="project" value="InterPro"/>
</dbReference>
<comment type="caution">
    <text evidence="3">The sequence shown here is derived from an EMBL/GenBank/DDBJ whole genome shotgun (WGS) entry which is preliminary data.</text>
</comment>